<keyword evidence="2" id="KW-1185">Reference proteome</keyword>
<gene>
    <name evidence="1" type="ORF">LITE_LOCUS44575</name>
</gene>
<protein>
    <submittedName>
        <fullName evidence="1">Uncharacterized protein</fullName>
    </submittedName>
</protein>
<feature type="non-terminal residue" evidence="1">
    <location>
        <position position="1"/>
    </location>
</feature>
<sequence>IKETTIKLNRLSLFFKNPNPPTSLFIFVCSLFLPQAGRRNVKSQSSPAVVPSSPSVVPSPSGCRLRSPSGCRLRSPSGCRPFSVRLSPEVDVAAKGESM</sequence>
<name>A0AAV0QSJ7_9ROSI</name>
<evidence type="ECO:0000313" key="1">
    <source>
        <dbReference type="EMBL" id="CAI0547936.1"/>
    </source>
</evidence>
<dbReference type="AlphaFoldDB" id="A0AAV0QSJ7"/>
<evidence type="ECO:0000313" key="2">
    <source>
        <dbReference type="Proteomes" id="UP001154282"/>
    </source>
</evidence>
<reference evidence="1" key="1">
    <citation type="submission" date="2022-08" db="EMBL/GenBank/DDBJ databases">
        <authorList>
            <person name="Gutierrez-Valencia J."/>
        </authorList>
    </citation>
    <scope>NUCLEOTIDE SEQUENCE</scope>
</reference>
<accession>A0AAV0QSJ7</accession>
<proteinExistence type="predicted"/>
<organism evidence="1 2">
    <name type="scientific">Linum tenue</name>
    <dbReference type="NCBI Taxonomy" id="586396"/>
    <lineage>
        <taxon>Eukaryota</taxon>
        <taxon>Viridiplantae</taxon>
        <taxon>Streptophyta</taxon>
        <taxon>Embryophyta</taxon>
        <taxon>Tracheophyta</taxon>
        <taxon>Spermatophyta</taxon>
        <taxon>Magnoliopsida</taxon>
        <taxon>eudicotyledons</taxon>
        <taxon>Gunneridae</taxon>
        <taxon>Pentapetalae</taxon>
        <taxon>rosids</taxon>
        <taxon>fabids</taxon>
        <taxon>Malpighiales</taxon>
        <taxon>Linaceae</taxon>
        <taxon>Linum</taxon>
    </lineage>
</organism>
<dbReference type="Proteomes" id="UP001154282">
    <property type="component" value="Unassembled WGS sequence"/>
</dbReference>
<comment type="caution">
    <text evidence="1">The sequence shown here is derived from an EMBL/GenBank/DDBJ whole genome shotgun (WGS) entry which is preliminary data.</text>
</comment>
<dbReference type="EMBL" id="CAMGYJ010000010">
    <property type="protein sequence ID" value="CAI0547936.1"/>
    <property type="molecule type" value="Genomic_DNA"/>
</dbReference>